<keyword evidence="2" id="KW-0732">Signal</keyword>
<accession>A0A7Z2T3Q2</accession>
<evidence type="ECO:0000256" key="1">
    <source>
        <dbReference type="SAM" id="MobiDB-lite"/>
    </source>
</evidence>
<dbReference type="Proteomes" id="UP000464262">
    <property type="component" value="Chromosome 1"/>
</dbReference>
<dbReference type="InterPro" id="IPR010794">
    <property type="entry name" value="MalM"/>
</dbReference>
<dbReference type="PROSITE" id="PS51257">
    <property type="entry name" value="PROKAR_LIPOPROTEIN"/>
    <property type="match status" value="1"/>
</dbReference>
<dbReference type="KEGG" id="vas:GT360_09945"/>
<feature type="chain" id="PRO_5031091111" description="Transcriptional regulator" evidence="2">
    <location>
        <begin position="22"/>
        <end position="297"/>
    </location>
</feature>
<name>A0A7Z2T3Q2_9VIBR</name>
<feature type="signal peptide" evidence="2">
    <location>
        <begin position="1"/>
        <end position="21"/>
    </location>
</feature>
<organism evidence="3 4">
    <name type="scientific">Vibrio astriarenae</name>
    <dbReference type="NCBI Taxonomy" id="1481923"/>
    <lineage>
        <taxon>Bacteria</taxon>
        <taxon>Pseudomonadati</taxon>
        <taxon>Pseudomonadota</taxon>
        <taxon>Gammaproteobacteria</taxon>
        <taxon>Vibrionales</taxon>
        <taxon>Vibrionaceae</taxon>
        <taxon>Vibrio</taxon>
    </lineage>
</organism>
<sequence>MNVKTLIISALTMALTGCSTAPVSTQSLTPRVSCCNDVHSVDKTALTVPFHQEVILTSHTQHIPLSMLNKDLVTTDDALVPVIVYELPGTVNNSQSDLFSVLLRSYIANDQVFAAKVLFMDSEWQIIDQHNIDSYKYYPTSLKGLERVEKIITLSPKTTRAKFMVVTTDVELLGHTLPRKHPEEVYAEQNNVIGQKHLPLTAQYSDYGRIDITTSEFSNSALLSMLAEFTKTSPQRAETDTDPTSKHPDKHGWAHYQSRIDQALASNNISEAANIVQEAGKAGHPQAKDYLLQHLAD</sequence>
<dbReference type="EMBL" id="CP047475">
    <property type="protein sequence ID" value="QIA63823.1"/>
    <property type="molecule type" value="Genomic_DNA"/>
</dbReference>
<dbReference type="GO" id="GO:0042597">
    <property type="term" value="C:periplasmic space"/>
    <property type="evidence" value="ECO:0007669"/>
    <property type="project" value="InterPro"/>
</dbReference>
<evidence type="ECO:0000256" key="2">
    <source>
        <dbReference type="SAM" id="SignalP"/>
    </source>
</evidence>
<keyword evidence="4" id="KW-1185">Reference proteome</keyword>
<dbReference type="AlphaFoldDB" id="A0A7Z2T3Q2"/>
<evidence type="ECO:0000313" key="3">
    <source>
        <dbReference type="EMBL" id="QIA63823.1"/>
    </source>
</evidence>
<reference evidence="3 4" key="1">
    <citation type="submission" date="2020-01" db="EMBL/GenBank/DDBJ databases">
        <title>Whole genome and functional gene identification of agarase of Vibrio HN897.</title>
        <authorList>
            <person name="Liu Y."/>
            <person name="Zhao Z."/>
        </authorList>
    </citation>
    <scope>NUCLEOTIDE SEQUENCE [LARGE SCALE GENOMIC DNA]</scope>
    <source>
        <strain evidence="3 4">HN897</strain>
    </source>
</reference>
<gene>
    <name evidence="3" type="ORF">GT360_09945</name>
</gene>
<evidence type="ECO:0008006" key="5">
    <source>
        <dbReference type="Google" id="ProtNLM"/>
    </source>
</evidence>
<dbReference type="RefSeq" id="WP_164648719.1">
    <property type="nucleotide sequence ID" value="NZ_CP047475.1"/>
</dbReference>
<dbReference type="GO" id="GO:0008643">
    <property type="term" value="P:carbohydrate transport"/>
    <property type="evidence" value="ECO:0007669"/>
    <property type="project" value="InterPro"/>
</dbReference>
<protein>
    <recommendedName>
        <fullName evidence="5">Transcriptional regulator</fullName>
    </recommendedName>
</protein>
<feature type="region of interest" description="Disordered" evidence="1">
    <location>
        <begin position="232"/>
        <end position="252"/>
    </location>
</feature>
<dbReference type="Pfam" id="PF07148">
    <property type="entry name" value="MalM"/>
    <property type="match status" value="1"/>
</dbReference>
<evidence type="ECO:0000313" key="4">
    <source>
        <dbReference type="Proteomes" id="UP000464262"/>
    </source>
</evidence>
<feature type="compositionally biased region" description="Basic and acidic residues" evidence="1">
    <location>
        <begin position="237"/>
        <end position="252"/>
    </location>
</feature>
<proteinExistence type="predicted"/>